<dbReference type="Gene3D" id="3.30.1490.480">
    <property type="entry name" value="Endolytic murein transglycosylase"/>
    <property type="match status" value="1"/>
</dbReference>
<dbReference type="CDD" id="cd08010">
    <property type="entry name" value="MltG_like"/>
    <property type="match status" value="1"/>
</dbReference>
<dbReference type="AlphaFoldDB" id="A0A3A1TUV8"/>
<dbReference type="EC" id="4.2.2.29" evidence="7"/>
<evidence type="ECO:0000313" key="9">
    <source>
        <dbReference type="EMBL" id="RIX28043.1"/>
    </source>
</evidence>
<dbReference type="GO" id="GO:0009252">
    <property type="term" value="P:peptidoglycan biosynthetic process"/>
    <property type="evidence" value="ECO:0007669"/>
    <property type="project" value="UniProtKB-UniRule"/>
</dbReference>
<sequence length="391" mass="42008">MAPSPGPQQARASAADEFERLLGGGGGDDGGEPSRHGRERRKRRGIWPWVLGVLLVLLVAVGGAGWFAYQTYPEQVKSLFGWSNDYTGSGEGTVEVEVRPGDTGGDVADLLVAKGVTKTRSAFYDLLVNTSPEPSLNPGTWRLKERMSAASALAALQDPKNLVQSIVAIPEGSTSSQILAITARSTGQDLAELKKIAKDHSSLGVPKSAPNIEGWLFPATYTFQPGTTGREMLQQMVDRMKQALDEAGVPAAKRERVLTLAGLVQKEGNGEDDAKVARVFLNRIAQGMRLQSDATVSYGAGGTTVVPTAKEKADKNPYNTYLRDGLPAGPISSPGDAAIKAAIAPEKGKWLYFVTVNLQTGETKFANTYAEHQRNADQFLRWLDAHPSYKK</sequence>
<dbReference type="HAMAP" id="MF_02065">
    <property type="entry name" value="MltG"/>
    <property type="match status" value="1"/>
</dbReference>
<dbReference type="NCBIfam" id="TIGR00247">
    <property type="entry name" value="endolytic transglycosylase MltG"/>
    <property type="match status" value="1"/>
</dbReference>
<evidence type="ECO:0000313" key="10">
    <source>
        <dbReference type="Proteomes" id="UP000265742"/>
    </source>
</evidence>
<organism evidence="9 10">
    <name type="scientific">Amnibacterium setariae</name>
    <dbReference type="NCBI Taxonomy" id="2306585"/>
    <lineage>
        <taxon>Bacteria</taxon>
        <taxon>Bacillati</taxon>
        <taxon>Actinomycetota</taxon>
        <taxon>Actinomycetes</taxon>
        <taxon>Micrococcales</taxon>
        <taxon>Microbacteriaceae</taxon>
        <taxon>Amnibacterium</taxon>
    </lineage>
</organism>
<evidence type="ECO:0000256" key="7">
    <source>
        <dbReference type="HAMAP-Rule" id="MF_02065"/>
    </source>
</evidence>
<comment type="catalytic activity">
    <reaction evidence="7">
        <text>a peptidoglycan chain = a peptidoglycan chain with N-acetyl-1,6-anhydromuramyl-[peptide] at the reducing end + a peptidoglycan chain with N-acetylglucosamine at the non-reducing end.</text>
        <dbReference type="EC" id="4.2.2.29"/>
    </reaction>
</comment>
<keyword evidence="6 7" id="KW-0961">Cell wall biogenesis/degradation</keyword>
<dbReference type="OrthoDB" id="9814591at2"/>
<feature type="region of interest" description="Disordered" evidence="8">
    <location>
        <begin position="1"/>
        <end position="39"/>
    </location>
</feature>
<name>A0A3A1TUV8_9MICO</name>
<keyword evidence="3 7" id="KW-1133">Transmembrane helix</keyword>
<dbReference type="GO" id="GO:0008932">
    <property type="term" value="F:lytic endotransglycosylase activity"/>
    <property type="evidence" value="ECO:0007669"/>
    <property type="project" value="UniProtKB-UniRule"/>
</dbReference>
<dbReference type="PANTHER" id="PTHR30518">
    <property type="entry name" value="ENDOLYTIC MUREIN TRANSGLYCOSYLASE"/>
    <property type="match status" value="1"/>
</dbReference>
<dbReference type="RefSeq" id="WP_119482353.1">
    <property type="nucleotide sequence ID" value="NZ_QXTG01000002.1"/>
</dbReference>
<reference evidence="10" key="1">
    <citation type="submission" date="2018-09" db="EMBL/GenBank/DDBJ databases">
        <authorList>
            <person name="Kim I."/>
        </authorList>
    </citation>
    <scope>NUCLEOTIDE SEQUENCE [LARGE SCALE GENOMIC DNA]</scope>
    <source>
        <strain evidence="10">DD4a</strain>
    </source>
</reference>
<feature type="transmembrane region" description="Helical" evidence="7">
    <location>
        <begin position="46"/>
        <end position="69"/>
    </location>
</feature>
<evidence type="ECO:0000256" key="8">
    <source>
        <dbReference type="SAM" id="MobiDB-lite"/>
    </source>
</evidence>
<comment type="subcellular location">
    <subcellularLocation>
        <location evidence="7">Cell membrane</location>
        <topology evidence="7">Single-pass membrane protein</topology>
    </subcellularLocation>
</comment>
<keyword evidence="10" id="KW-1185">Reference proteome</keyword>
<keyword evidence="4 7" id="KW-0472">Membrane</keyword>
<keyword evidence="2 7" id="KW-0812">Transmembrane</keyword>
<feature type="site" description="Important for catalytic activity" evidence="7">
    <location>
        <position position="267"/>
    </location>
</feature>
<evidence type="ECO:0000256" key="1">
    <source>
        <dbReference type="ARBA" id="ARBA00022475"/>
    </source>
</evidence>
<protein>
    <recommendedName>
        <fullName evidence="7">Endolytic murein transglycosylase</fullName>
        <ecNumber evidence="7">4.2.2.29</ecNumber>
    </recommendedName>
    <alternativeName>
        <fullName evidence="7">Peptidoglycan lytic transglycosylase</fullName>
    </alternativeName>
    <alternativeName>
        <fullName evidence="7">Peptidoglycan polymerization terminase</fullName>
    </alternativeName>
</protein>
<accession>A0A3A1TUV8</accession>
<evidence type="ECO:0000256" key="3">
    <source>
        <dbReference type="ARBA" id="ARBA00022989"/>
    </source>
</evidence>
<evidence type="ECO:0000256" key="2">
    <source>
        <dbReference type="ARBA" id="ARBA00022692"/>
    </source>
</evidence>
<dbReference type="Gene3D" id="3.30.160.60">
    <property type="entry name" value="Classic Zinc Finger"/>
    <property type="match status" value="1"/>
</dbReference>
<evidence type="ECO:0000256" key="4">
    <source>
        <dbReference type="ARBA" id="ARBA00023136"/>
    </source>
</evidence>
<dbReference type="Pfam" id="PF02618">
    <property type="entry name" value="YceG"/>
    <property type="match status" value="1"/>
</dbReference>
<keyword evidence="5 7" id="KW-0456">Lyase</keyword>
<comment type="function">
    <text evidence="7">Functions as a peptidoglycan terminase that cleaves nascent peptidoglycan strands endolytically to terminate their elongation.</text>
</comment>
<evidence type="ECO:0000256" key="6">
    <source>
        <dbReference type="ARBA" id="ARBA00023316"/>
    </source>
</evidence>
<evidence type="ECO:0000256" key="5">
    <source>
        <dbReference type="ARBA" id="ARBA00023239"/>
    </source>
</evidence>
<dbReference type="Proteomes" id="UP000265742">
    <property type="component" value="Unassembled WGS sequence"/>
</dbReference>
<keyword evidence="1 7" id="KW-1003">Cell membrane</keyword>
<dbReference type="EMBL" id="QXTG01000002">
    <property type="protein sequence ID" value="RIX28043.1"/>
    <property type="molecule type" value="Genomic_DNA"/>
</dbReference>
<gene>
    <name evidence="7 9" type="primary">mltG</name>
    <name evidence="9" type="ORF">D1781_11110</name>
</gene>
<dbReference type="GO" id="GO:0071555">
    <property type="term" value="P:cell wall organization"/>
    <property type="evidence" value="ECO:0007669"/>
    <property type="project" value="UniProtKB-KW"/>
</dbReference>
<dbReference type="InterPro" id="IPR003770">
    <property type="entry name" value="MLTG-like"/>
</dbReference>
<comment type="similarity">
    <text evidence="7">Belongs to the transglycosylase MltG family.</text>
</comment>
<dbReference type="PANTHER" id="PTHR30518:SF2">
    <property type="entry name" value="ENDOLYTIC MUREIN TRANSGLYCOSYLASE"/>
    <property type="match status" value="1"/>
</dbReference>
<comment type="caution">
    <text evidence="9">The sequence shown here is derived from an EMBL/GenBank/DDBJ whole genome shotgun (WGS) entry which is preliminary data.</text>
</comment>
<dbReference type="GO" id="GO:0005886">
    <property type="term" value="C:plasma membrane"/>
    <property type="evidence" value="ECO:0007669"/>
    <property type="project" value="UniProtKB-SubCell"/>
</dbReference>
<proteinExistence type="inferred from homology"/>